<reference evidence="2 4" key="1">
    <citation type="submission" date="2020-01" db="EMBL/GenBank/DDBJ databases">
        <title>the WGS Modestobacter muralis CPCC 204518.</title>
        <authorList>
            <person name="Jiang Z."/>
        </authorList>
    </citation>
    <scope>NUCLEOTIDE SEQUENCE [LARGE SCALE GENOMIC DNA]</scope>
    <source>
        <strain evidence="2 4">DSM 100205</strain>
    </source>
</reference>
<feature type="domain" description="AbiEi antitoxin N-terminal" evidence="1">
    <location>
        <begin position="9"/>
        <end position="46"/>
    </location>
</feature>
<evidence type="ECO:0000313" key="5">
    <source>
        <dbReference type="Proteomes" id="UP000471152"/>
    </source>
</evidence>
<sequence>MPGPVHVSASARLGVFSLAELTAAGVTEREVRSAVRAGDWVRLRRGWFIDAGALAVAEETGRRHEVDALAVTGALARPTAVLSHATAARIWGLPVPAGLSTDVRLTDPGRWRTGPGYVIAHADLPAEEVTTHGQHRLTTVSRTLVDNARESRELPAVAAMDAALLRGLVTEEELQATLGRHRFAPRNPRAVRAVAAADGRAETWLETRGRLRFRAAGLPPFVPQVELWVGERLLKVADGWYDDAAVAVEFDGRVKYVRPAYGGRPEDVLFDEKRTEDALRALGVRFVRLVDEDLGPGWAPVEHRVRRELLVPGPAVRPFRAVPRSVGRRRAVG</sequence>
<gene>
    <name evidence="3" type="ORF">G3R41_18260</name>
    <name evidence="2" type="ORF">GCU67_17610</name>
</gene>
<dbReference type="InterPro" id="IPR025159">
    <property type="entry name" value="AbiEi_N"/>
</dbReference>
<protein>
    <submittedName>
        <fullName evidence="2">Type IV toxin-antitoxin system AbiEi family antitoxin domain-containing protein</fullName>
    </submittedName>
</protein>
<dbReference type="Pfam" id="PF13338">
    <property type="entry name" value="AbiEi_4"/>
    <property type="match status" value="1"/>
</dbReference>
<dbReference type="EMBL" id="JAAGWH010000052">
    <property type="protein sequence ID" value="NEK95964.1"/>
    <property type="molecule type" value="Genomic_DNA"/>
</dbReference>
<name>A0A6P0F1I7_9ACTN</name>
<evidence type="ECO:0000313" key="4">
    <source>
        <dbReference type="Proteomes" id="UP000468828"/>
    </source>
</evidence>
<accession>A0A6P0F1I7</accession>
<dbReference type="EMBL" id="JAAGWB010000054">
    <property type="protein sequence ID" value="NEN52852.1"/>
    <property type="molecule type" value="Genomic_DNA"/>
</dbReference>
<comment type="caution">
    <text evidence="2">The sequence shown here is derived from an EMBL/GenBank/DDBJ whole genome shotgun (WGS) entry which is preliminary data.</text>
</comment>
<dbReference type="Proteomes" id="UP000471152">
    <property type="component" value="Unassembled WGS sequence"/>
</dbReference>
<organism evidence="2 4">
    <name type="scientific">Modestobacter muralis</name>
    <dbReference type="NCBI Taxonomy" id="1608614"/>
    <lineage>
        <taxon>Bacteria</taxon>
        <taxon>Bacillati</taxon>
        <taxon>Actinomycetota</taxon>
        <taxon>Actinomycetes</taxon>
        <taxon>Geodermatophilales</taxon>
        <taxon>Geodermatophilaceae</taxon>
        <taxon>Modestobacter</taxon>
    </lineage>
</organism>
<dbReference type="Proteomes" id="UP000468828">
    <property type="component" value="Unassembled WGS sequence"/>
</dbReference>
<reference evidence="3 5" key="2">
    <citation type="submission" date="2020-02" db="EMBL/GenBank/DDBJ databases">
        <title>The WGS of Modestobacter muralis DSM 100205.</title>
        <authorList>
            <person name="Jiang Z."/>
        </authorList>
    </citation>
    <scope>NUCLEOTIDE SEQUENCE [LARGE SCALE GENOMIC DNA]</scope>
    <source>
        <strain evidence="3 5">DSM 100205</strain>
    </source>
</reference>
<proteinExistence type="predicted"/>
<evidence type="ECO:0000313" key="3">
    <source>
        <dbReference type="EMBL" id="NEN52852.1"/>
    </source>
</evidence>
<evidence type="ECO:0000313" key="2">
    <source>
        <dbReference type="EMBL" id="NEK95964.1"/>
    </source>
</evidence>
<keyword evidence="4" id="KW-1185">Reference proteome</keyword>
<dbReference type="AlphaFoldDB" id="A0A6P0F1I7"/>
<evidence type="ECO:0000259" key="1">
    <source>
        <dbReference type="Pfam" id="PF13338"/>
    </source>
</evidence>